<dbReference type="GeneID" id="97235837"/>
<dbReference type="STRING" id="38300.SPRI_3134"/>
<reference evidence="1 2" key="1">
    <citation type="submission" date="2015-08" db="EMBL/GenBank/DDBJ databases">
        <title>Genome sequence of the pristinamycin over-producing bacterium Streptomyces pristinaespiralis HCCB10218.</title>
        <authorList>
            <person name="Tian J."/>
            <person name="Yang J."/>
            <person name="Li L."/>
            <person name="Ruan L."/>
            <person name="Wei W."/>
            <person name="Zheng G."/>
            <person name="Wei Z."/>
            <person name="Yang S."/>
            <person name="Ge M."/>
            <person name="Jiang W."/>
            <person name="Lu Y."/>
        </authorList>
    </citation>
    <scope>NUCLEOTIDE SEQUENCE [LARGE SCALE GENOMIC DNA]</scope>
    <source>
        <strain evidence="1 2">HCCB 10218</strain>
    </source>
</reference>
<name>A0A0M4D9R5_STRPR</name>
<evidence type="ECO:0000313" key="2">
    <source>
        <dbReference type="Proteomes" id="UP000060513"/>
    </source>
</evidence>
<sequence>MPLHPEGAFTSGPLFQLVGLAAARGGDPLEWQVLRMARVLRTEHWDPTWRHPLQPLASQLDHLALTFDEDFFRSCPKDAQETWLAAASATDDTVSGFMTGLAALLRLADRQGSTGHGDVPLAKWEAAARFPLLRDLDTWAYDEEYDSFESAFQGRIDGEHPYCDREVVPFVAQASEALALCAACEHFRRDFLGFDTSVTPAALALVVDLGYAHMVGHHR</sequence>
<evidence type="ECO:0000313" key="1">
    <source>
        <dbReference type="EMBL" id="ALC21440.1"/>
    </source>
</evidence>
<accession>A0A0M4D9R5</accession>
<protein>
    <submittedName>
        <fullName evidence="1">Uncharacterized protein</fullName>
    </submittedName>
</protein>
<dbReference type="AlphaFoldDB" id="A0A0M4D9R5"/>
<dbReference type="Proteomes" id="UP000060513">
    <property type="component" value="Chromosome"/>
</dbReference>
<proteinExistence type="predicted"/>
<gene>
    <name evidence="1" type="ORF">SPRI_3134</name>
</gene>
<dbReference type="PATRIC" id="fig|38300.4.peg.3296"/>
<organism evidence="1">
    <name type="scientific">Streptomyces pristinaespiralis</name>
    <dbReference type="NCBI Taxonomy" id="38300"/>
    <lineage>
        <taxon>Bacteria</taxon>
        <taxon>Bacillati</taxon>
        <taxon>Actinomycetota</taxon>
        <taxon>Actinomycetes</taxon>
        <taxon>Kitasatosporales</taxon>
        <taxon>Streptomycetaceae</taxon>
        <taxon>Streptomyces</taxon>
    </lineage>
</organism>
<dbReference type="KEGG" id="spri:SPRI_3134"/>
<dbReference type="RefSeq" id="WP_005313415.1">
    <property type="nucleotide sequence ID" value="NZ_CP011340.1"/>
</dbReference>
<dbReference type="OrthoDB" id="4099306at2"/>
<dbReference type="EMBL" id="CP011340">
    <property type="protein sequence ID" value="ALC21440.1"/>
    <property type="molecule type" value="Genomic_DNA"/>
</dbReference>